<protein>
    <recommendedName>
        <fullName evidence="4">Glutathione peroxidase</fullName>
    </recommendedName>
</protein>
<dbReference type="InterPro" id="IPR036249">
    <property type="entry name" value="Thioredoxin-like_sf"/>
</dbReference>
<evidence type="ECO:0000313" key="5">
    <source>
        <dbReference type="EMBL" id="ROT61670.1"/>
    </source>
</evidence>
<sequence>MNALAEYYEGQDLVILGFPCNQFGLQEPGATADELLNGVRYVRPGGGFETRMTVFQKTQVNGDNEDPIFTFLKSGCEYTDTDFESGLYYEPLRVGDLHWNFEKFLLNREGKPVYRYHPSVIDPEDLKADINALLNA</sequence>
<evidence type="ECO:0000313" key="6">
    <source>
        <dbReference type="Proteomes" id="UP000283509"/>
    </source>
</evidence>
<dbReference type="Proteomes" id="UP000283509">
    <property type="component" value="Unassembled WGS sequence"/>
</dbReference>
<dbReference type="STRING" id="6689.A0A423SBU9"/>
<keyword evidence="2 4" id="KW-0575">Peroxidase</keyword>
<proteinExistence type="inferred from homology"/>
<dbReference type="PANTHER" id="PTHR11592:SF81">
    <property type="entry name" value="GLUTATHIONE PEROXIDASE"/>
    <property type="match status" value="1"/>
</dbReference>
<dbReference type="PRINTS" id="PR01011">
    <property type="entry name" value="GLUTPROXDASE"/>
</dbReference>
<evidence type="ECO:0000256" key="2">
    <source>
        <dbReference type="ARBA" id="ARBA00022559"/>
    </source>
</evidence>
<dbReference type="InterPro" id="IPR000889">
    <property type="entry name" value="Glutathione_peroxidase"/>
</dbReference>
<dbReference type="EMBL" id="QCYY01004036">
    <property type="protein sequence ID" value="ROT61670.1"/>
    <property type="molecule type" value="Genomic_DNA"/>
</dbReference>
<name>A0A423SBU9_PENVA</name>
<dbReference type="AlphaFoldDB" id="A0A423SBU9"/>
<reference evidence="5 6" key="2">
    <citation type="submission" date="2019-01" db="EMBL/GenBank/DDBJ databases">
        <title>The decoding of complex shrimp genome reveals the adaptation for benthos swimmer, frequently molting mechanism and breeding impact on genome.</title>
        <authorList>
            <person name="Sun Y."/>
            <person name="Gao Y."/>
            <person name="Yu Y."/>
        </authorList>
    </citation>
    <scope>NUCLEOTIDE SEQUENCE [LARGE SCALE GENOMIC DNA]</scope>
    <source>
        <tissue evidence="5">Muscle</tissue>
    </source>
</reference>
<dbReference type="PROSITE" id="PS00763">
    <property type="entry name" value="GLUTATHIONE_PEROXID_2"/>
    <property type="match status" value="1"/>
</dbReference>
<dbReference type="GO" id="GO:0004602">
    <property type="term" value="F:glutathione peroxidase activity"/>
    <property type="evidence" value="ECO:0007669"/>
    <property type="project" value="TreeGrafter"/>
</dbReference>
<reference evidence="5 6" key="1">
    <citation type="submission" date="2018-04" db="EMBL/GenBank/DDBJ databases">
        <authorList>
            <person name="Zhang X."/>
            <person name="Yuan J."/>
            <person name="Li F."/>
            <person name="Xiang J."/>
        </authorList>
    </citation>
    <scope>NUCLEOTIDE SEQUENCE [LARGE SCALE GENOMIC DNA]</scope>
    <source>
        <tissue evidence="5">Muscle</tissue>
    </source>
</reference>
<dbReference type="Gene3D" id="3.40.30.10">
    <property type="entry name" value="Glutaredoxin"/>
    <property type="match status" value="1"/>
</dbReference>
<comment type="similarity">
    <text evidence="1 4">Belongs to the glutathione peroxidase family.</text>
</comment>
<keyword evidence="6" id="KW-1185">Reference proteome</keyword>
<gene>
    <name evidence="5" type="ORF">C7M84_020518</name>
</gene>
<evidence type="ECO:0000256" key="4">
    <source>
        <dbReference type="RuleBase" id="RU000499"/>
    </source>
</evidence>
<dbReference type="Pfam" id="PF00255">
    <property type="entry name" value="GSHPx"/>
    <property type="match status" value="1"/>
</dbReference>
<evidence type="ECO:0000256" key="1">
    <source>
        <dbReference type="ARBA" id="ARBA00006926"/>
    </source>
</evidence>
<accession>A0A423SBU9</accession>
<organism evidence="5 6">
    <name type="scientific">Penaeus vannamei</name>
    <name type="common">Whiteleg shrimp</name>
    <name type="synonym">Litopenaeus vannamei</name>
    <dbReference type="NCBI Taxonomy" id="6689"/>
    <lineage>
        <taxon>Eukaryota</taxon>
        <taxon>Metazoa</taxon>
        <taxon>Ecdysozoa</taxon>
        <taxon>Arthropoda</taxon>
        <taxon>Crustacea</taxon>
        <taxon>Multicrustacea</taxon>
        <taxon>Malacostraca</taxon>
        <taxon>Eumalacostraca</taxon>
        <taxon>Eucarida</taxon>
        <taxon>Decapoda</taxon>
        <taxon>Dendrobranchiata</taxon>
        <taxon>Penaeoidea</taxon>
        <taxon>Penaeidae</taxon>
        <taxon>Penaeus</taxon>
    </lineage>
</organism>
<keyword evidence="3 4" id="KW-0560">Oxidoreductase</keyword>
<comment type="caution">
    <text evidence="5">The sequence shown here is derived from an EMBL/GenBank/DDBJ whole genome shotgun (WGS) entry which is preliminary data.</text>
</comment>
<dbReference type="PROSITE" id="PS51355">
    <property type="entry name" value="GLUTATHIONE_PEROXID_3"/>
    <property type="match status" value="1"/>
</dbReference>
<evidence type="ECO:0000256" key="3">
    <source>
        <dbReference type="ARBA" id="ARBA00023002"/>
    </source>
</evidence>
<dbReference type="OrthoDB" id="446890at2759"/>
<dbReference type="InterPro" id="IPR029760">
    <property type="entry name" value="GPX_CS"/>
</dbReference>
<dbReference type="GO" id="GO:0006979">
    <property type="term" value="P:response to oxidative stress"/>
    <property type="evidence" value="ECO:0007669"/>
    <property type="project" value="InterPro"/>
</dbReference>
<dbReference type="PIRSF" id="PIRSF000303">
    <property type="entry name" value="Glutathion_perox"/>
    <property type="match status" value="1"/>
</dbReference>
<dbReference type="SUPFAM" id="SSF52833">
    <property type="entry name" value="Thioredoxin-like"/>
    <property type="match status" value="1"/>
</dbReference>
<dbReference type="PANTHER" id="PTHR11592">
    <property type="entry name" value="GLUTATHIONE PEROXIDASE"/>
    <property type="match status" value="1"/>
</dbReference>